<dbReference type="Proteomes" id="UP000887576">
    <property type="component" value="Unplaced"/>
</dbReference>
<evidence type="ECO:0000313" key="1">
    <source>
        <dbReference type="Proteomes" id="UP000887576"/>
    </source>
</evidence>
<accession>A0AC34R9C1</accession>
<evidence type="ECO:0000313" key="2">
    <source>
        <dbReference type="WBParaSite" id="JU765_v2.g4725.t1"/>
    </source>
</evidence>
<protein>
    <submittedName>
        <fullName evidence="2">Uncharacterized protein</fullName>
    </submittedName>
</protein>
<proteinExistence type="predicted"/>
<reference evidence="2" key="1">
    <citation type="submission" date="2022-11" db="UniProtKB">
        <authorList>
            <consortium name="WormBaseParasite"/>
        </authorList>
    </citation>
    <scope>IDENTIFICATION</scope>
</reference>
<sequence length="87" mass="8847">INAHTPPPTPSLPSTANLSTDAQTLVAKIKAIKDNGSITFAEERTQIKALIDAASDSVKTELQQLHGSFGGPGGEQHGFGGPGGHGC</sequence>
<organism evidence="1 2">
    <name type="scientific">Panagrolaimus sp. JU765</name>
    <dbReference type="NCBI Taxonomy" id="591449"/>
    <lineage>
        <taxon>Eukaryota</taxon>
        <taxon>Metazoa</taxon>
        <taxon>Ecdysozoa</taxon>
        <taxon>Nematoda</taxon>
        <taxon>Chromadorea</taxon>
        <taxon>Rhabditida</taxon>
        <taxon>Tylenchina</taxon>
        <taxon>Panagrolaimomorpha</taxon>
        <taxon>Panagrolaimoidea</taxon>
        <taxon>Panagrolaimidae</taxon>
        <taxon>Panagrolaimus</taxon>
    </lineage>
</organism>
<dbReference type="WBParaSite" id="JU765_v2.g4725.t1">
    <property type="protein sequence ID" value="JU765_v2.g4725.t1"/>
    <property type="gene ID" value="JU765_v2.g4725"/>
</dbReference>
<name>A0AC34R9C1_9BILA</name>